<keyword evidence="2" id="KW-1185">Reference proteome</keyword>
<name>A0A1V9Y7G3_9STRA</name>
<dbReference type="AlphaFoldDB" id="A0A1V9Y7G3"/>
<dbReference type="InterPro" id="IPR018490">
    <property type="entry name" value="cNMP-bd_dom_sf"/>
</dbReference>
<dbReference type="InterPro" id="IPR000595">
    <property type="entry name" value="cNMP-bd_dom"/>
</dbReference>
<dbReference type="InterPro" id="IPR014710">
    <property type="entry name" value="RmlC-like_jellyroll"/>
</dbReference>
<evidence type="ECO:0000313" key="2">
    <source>
        <dbReference type="Proteomes" id="UP000243217"/>
    </source>
</evidence>
<protein>
    <recommendedName>
        <fullName evidence="3">Cyclic nucleotide-binding domain-containing protein</fullName>
    </recommendedName>
</protein>
<evidence type="ECO:0008006" key="3">
    <source>
        <dbReference type="Google" id="ProtNLM"/>
    </source>
</evidence>
<evidence type="ECO:0000313" key="1">
    <source>
        <dbReference type="EMBL" id="OQR81639.1"/>
    </source>
</evidence>
<dbReference type="SUPFAM" id="SSF51206">
    <property type="entry name" value="cAMP-binding domain-like"/>
    <property type="match status" value="1"/>
</dbReference>
<dbReference type="OrthoDB" id="71860at2759"/>
<dbReference type="CDD" id="cd00038">
    <property type="entry name" value="CAP_ED"/>
    <property type="match status" value="1"/>
</dbReference>
<reference evidence="1 2" key="1">
    <citation type="journal article" date="2014" name="Genome Biol. Evol.">
        <title>The secreted proteins of Achlya hypogyna and Thraustotheca clavata identify the ancestral oomycete secretome and reveal gene acquisitions by horizontal gene transfer.</title>
        <authorList>
            <person name="Misner I."/>
            <person name="Blouin N."/>
            <person name="Leonard G."/>
            <person name="Richards T.A."/>
            <person name="Lane C.E."/>
        </authorList>
    </citation>
    <scope>NUCLEOTIDE SEQUENCE [LARGE SCALE GENOMIC DNA]</scope>
    <source>
        <strain evidence="1 2">ATCC 34112</strain>
    </source>
</reference>
<organism evidence="1 2">
    <name type="scientific">Thraustotheca clavata</name>
    <dbReference type="NCBI Taxonomy" id="74557"/>
    <lineage>
        <taxon>Eukaryota</taxon>
        <taxon>Sar</taxon>
        <taxon>Stramenopiles</taxon>
        <taxon>Oomycota</taxon>
        <taxon>Saprolegniomycetes</taxon>
        <taxon>Saprolegniales</taxon>
        <taxon>Achlyaceae</taxon>
        <taxon>Thraustotheca</taxon>
    </lineage>
</organism>
<proteinExistence type="predicted"/>
<dbReference type="Proteomes" id="UP000243217">
    <property type="component" value="Unassembled WGS sequence"/>
</dbReference>
<dbReference type="Gene3D" id="2.60.120.10">
    <property type="entry name" value="Jelly Rolls"/>
    <property type="match status" value="1"/>
</dbReference>
<gene>
    <name evidence="1" type="ORF">THRCLA_11542</name>
</gene>
<dbReference type="EMBL" id="JNBS01004939">
    <property type="protein sequence ID" value="OQR81639.1"/>
    <property type="molecule type" value="Genomic_DNA"/>
</dbReference>
<sequence>MQALYSVPKGEYLYTAGQPTAMYLIASGEFRIYTIEQVIVLPRDPNDTEREVVSRKVELQILKAHDIAGVSEVCYYCQRNFSSYCVATASSMVYELPIHATLSIIKPSTATFQALVEYFKHQQDWYKLRRFTALNRYNQATEYPLTSAMQRKSPLQCPRCGQIGHLSDSTRCSQQDTLPHQVLHQREKARQNRLRALQVEERGPSLPIVYHIPPSVKAESRFDKFLHRLDAALGFNKQLARQAN</sequence>
<comment type="caution">
    <text evidence="1">The sequence shown here is derived from an EMBL/GenBank/DDBJ whole genome shotgun (WGS) entry which is preliminary data.</text>
</comment>
<accession>A0A1V9Y7G3</accession>